<dbReference type="Gene3D" id="3.40.50.2000">
    <property type="entry name" value="Glycogen Phosphorylase B"/>
    <property type="match status" value="1"/>
</dbReference>
<evidence type="ECO:0000313" key="1">
    <source>
        <dbReference type="EMBL" id="GAI84003.1"/>
    </source>
</evidence>
<feature type="non-terminal residue" evidence="1">
    <location>
        <position position="41"/>
    </location>
</feature>
<organism evidence="1">
    <name type="scientific">marine sediment metagenome</name>
    <dbReference type="NCBI Taxonomy" id="412755"/>
    <lineage>
        <taxon>unclassified sequences</taxon>
        <taxon>metagenomes</taxon>
        <taxon>ecological metagenomes</taxon>
    </lineage>
</organism>
<dbReference type="Pfam" id="PF13692">
    <property type="entry name" value="Glyco_trans_1_4"/>
    <property type="match status" value="1"/>
</dbReference>
<comment type="caution">
    <text evidence="1">The sequence shown here is derived from an EMBL/GenBank/DDBJ whole genome shotgun (WGS) entry which is preliminary data.</text>
</comment>
<proteinExistence type="predicted"/>
<name>X1RTN8_9ZZZZ</name>
<dbReference type="AlphaFoldDB" id="X1RTN8"/>
<gene>
    <name evidence="1" type="ORF">S12H4_25041</name>
</gene>
<dbReference type="EMBL" id="BARW01013833">
    <property type="protein sequence ID" value="GAI84003.1"/>
    <property type="molecule type" value="Genomic_DNA"/>
</dbReference>
<reference evidence="1" key="1">
    <citation type="journal article" date="2014" name="Front. Microbiol.">
        <title>High frequency of phylogenetically diverse reductive dehalogenase-homologous genes in deep subseafloor sedimentary metagenomes.</title>
        <authorList>
            <person name="Kawai M."/>
            <person name="Futagami T."/>
            <person name="Toyoda A."/>
            <person name="Takaki Y."/>
            <person name="Nishi S."/>
            <person name="Hori S."/>
            <person name="Arai W."/>
            <person name="Tsubouchi T."/>
            <person name="Morono Y."/>
            <person name="Uchiyama I."/>
            <person name="Ito T."/>
            <person name="Fujiyama A."/>
            <person name="Inagaki F."/>
            <person name="Takami H."/>
        </authorList>
    </citation>
    <scope>NUCLEOTIDE SEQUENCE</scope>
    <source>
        <strain evidence="1">Expedition CK06-06</strain>
    </source>
</reference>
<sequence>MDQNKKPIIATRVGGFKEILIDQVNGLLIPPQDSLKLAKAM</sequence>
<accession>X1RTN8</accession>
<dbReference type="SUPFAM" id="SSF53756">
    <property type="entry name" value="UDP-Glycosyltransferase/glycogen phosphorylase"/>
    <property type="match status" value="1"/>
</dbReference>
<protein>
    <submittedName>
        <fullName evidence="1">Uncharacterized protein</fullName>
    </submittedName>
</protein>